<dbReference type="PANTHER" id="PTHR43098">
    <property type="entry name" value="L-ORNITHINE N(5)-MONOOXYGENASE-RELATED"/>
    <property type="match status" value="1"/>
</dbReference>
<reference evidence="7 8" key="1">
    <citation type="submission" date="2020-03" db="EMBL/GenBank/DDBJ databases">
        <title>Draft Genome Sequence of Cudoniella acicularis.</title>
        <authorList>
            <person name="Buettner E."/>
            <person name="Kellner H."/>
        </authorList>
    </citation>
    <scope>NUCLEOTIDE SEQUENCE [LARGE SCALE GENOMIC DNA]</scope>
    <source>
        <strain evidence="7 8">DSM 108380</strain>
    </source>
</reference>
<dbReference type="OrthoDB" id="66881at2759"/>
<sequence length="649" mass="72429">MSALSSLAVTEATQASNAEDVIGVDELQVEKRYGEERSKRLRDEGIDQFVDISLSEKFQKFGEDPWVDEPLVKDVKTQFPNNRTQILILGGGFGGLLYAVRMIEAGIQPEDLRIVESGGGFGGTWYYNRYPGLMCDIESYCYLPLLEETGYIPKHRYSVGEEIRNYANLIAEKYNVAGSAVFQTKAEKLVWDEETKEWQVQLTQRRKGEPPQTLNIRSQFVAMVNGVLNWPKLPGLPGILDYQGEMFHTARWDYSVTGGSPTDASLEKLKDKRVAIIGTGATAVQIVPQVARWAKQLYVVQRTPSNVFRRDQRETDPEWFRKEVANVPGWQRERIRNFHQHLTIAAQPSINLVDDEWTRAVGLTAVLGYAFSERPQTAEEIPAYMRKLRAIDLPRQAAARARAAQVVRDPAVAEKLQAWYPTWCKRPCFHDEYLSAFNRDNVALVDTGGKGPDSLTADSIVIGDQKCPVDVIIFATGFRSPFAGTPAEKANLTITGPNGPMSQEWAAHGPSTFHGVLDHNFPNLFLFGLQQAPNSPNYLFCVDAMAKHCAYILKEAKLRAAGKSFAVTPTKAAAEDWATQVMIRGATRGAAMMGCTPSYFNLEGAIDRVPPERRVIMARSGGWGSGEDYSNYVEAWRAEGNLWGVEVRT</sequence>
<proteinExistence type="inferred from homology"/>
<dbReference type="GO" id="GO:0050661">
    <property type="term" value="F:NADP binding"/>
    <property type="evidence" value="ECO:0007669"/>
    <property type="project" value="InterPro"/>
</dbReference>
<name>A0A8H4RD66_9HELO</name>
<evidence type="ECO:0000313" key="7">
    <source>
        <dbReference type="EMBL" id="KAF4627151.1"/>
    </source>
</evidence>
<gene>
    <name evidence="7" type="ORF">G7Y89_g11006</name>
</gene>
<keyword evidence="8" id="KW-1185">Reference proteome</keyword>
<keyword evidence="4" id="KW-0274">FAD</keyword>
<comment type="similarity">
    <text evidence="2">Belongs to the FAD-binding monooxygenase family.</text>
</comment>
<accession>A0A8H4RD66</accession>
<evidence type="ECO:0000256" key="2">
    <source>
        <dbReference type="ARBA" id="ARBA00010139"/>
    </source>
</evidence>
<dbReference type="GO" id="GO:0004499">
    <property type="term" value="F:N,N-dimethylaniline monooxygenase activity"/>
    <property type="evidence" value="ECO:0007669"/>
    <property type="project" value="InterPro"/>
</dbReference>
<comment type="cofactor">
    <cofactor evidence="1">
        <name>FAD</name>
        <dbReference type="ChEBI" id="CHEBI:57692"/>
    </cofactor>
</comment>
<dbReference type="InterPro" id="IPR036188">
    <property type="entry name" value="FAD/NAD-bd_sf"/>
</dbReference>
<dbReference type="InterPro" id="IPR050775">
    <property type="entry name" value="FAD-binding_Monooxygenases"/>
</dbReference>
<evidence type="ECO:0000256" key="3">
    <source>
        <dbReference type="ARBA" id="ARBA00022630"/>
    </source>
</evidence>
<dbReference type="Pfam" id="PF00743">
    <property type="entry name" value="FMO-like"/>
    <property type="match status" value="1"/>
</dbReference>
<evidence type="ECO:0000256" key="6">
    <source>
        <dbReference type="ARBA" id="ARBA00023002"/>
    </source>
</evidence>
<dbReference type="EMBL" id="JAAMPI010001020">
    <property type="protein sequence ID" value="KAF4627151.1"/>
    <property type="molecule type" value="Genomic_DNA"/>
</dbReference>
<dbReference type="Gene3D" id="3.50.50.60">
    <property type="entry name" value="FAD/NAD(P)-binding domain"/>
    <property type="match status" value="3"/>
</dbReference>
<dbReference type="Proteomes" id="UP000566819">
    <property type="component" value="Unassembled WGS sequence"/>
</dbReference>
<evidence type="ECO:0000256" key="4">
    <source>
        <dbReference type="ARBA" id="ARBA00022827"/>
    </source>
</evidence>
<keyword evidence="3" id="KW-0285">Flavoprotein</keyword>
<organism evidence="7 8">
    <name type="scientific">Cudoniella acicularis</name>
    <dbReference type="NCBI Taxonomy" id="354080"/>
    <lineage>
        <taxon>Eukaryota</taxon>
        <taxon>Fungi</taxon>
        <taxon>Dikarya</taxon>
        <taxon>Ascomycota</taxon>
        <taxon>Pezizomycotina</taxon>
        <taxon>Leotiomycetes</taxon>
        <taxon>Helotiales</taxon>
        <taxon>Tricladiaceae</taxon>
        <taxon>Cudoniella</taxon>
    </lineage>
</organism>
<evidence type="ECO:0000256" key="1">
    <source>
        <dbReference type="ARBA" id="ARBA00001974"/>
    </source>
</evidence>
<dbReference type="PANTHER" id="PTHR43098:SF2">
    <property type="entry name" value="FAD-BINDING MONOOXYGENASE AUSB-RELATED"/>
    <property type="match status" value="1"/>
</dbReference>
<protein>
    <recommendedName>
        <fullName evidence="9">L-ornithine N(5)-monooxygenase</fullName>
    </recommendedName>
</protein>
<evidence type="ECO:0000313" key="8">
    <source>
        <dbReference type="Proteomes" id="UP000566819"/>
    </source>
</evidence>
<keyword evidence="5" id="KW-0521">NADP</keyword>
<dbReference type="AlphaFoldDB" id="A0A8H4RD66"/>
<dbReference type="PRINTS" id="PR00411">
    <property type="entry name" value="PNDRDTASEI"/>
</dbReference>
<evidence type="ECO:0008006" key="9">
    <source>
        <dbReference type="Google" id="ProtNLM"/>
    </source>
</evidence>
<comment type="caution">
    <text evidence="7">The sequence shown here is derived from an EMBL/GenBank/DDBJ whole genome shotgun (WGS) entry which is preliminary data.</text>
</comment>
<evidence type="ECO:0000256" key="5">
    <source>
        <dbReference type="ARBA" id="ARBA00022857"/>
    </source>
</evidence>
<keyword evidence="6" id="KW-0560">Oxidoreductase</keyword>
<dbReference type="SUPFAM" id="SSF51905">
    <property type="entry name" value="FAD/NAD(P)-binding domain"/>
    <property type="match status" value="2"/>
</dbReference>
<dbReference type="GO" id="GO:0050660">
    <property type="term" value="F:flavin adenine dinucleotide binding"/>
    <property type="evidence" value="ECO:0007669"/>
    <property type="project" value="InterPro"/>
</dbReference>
<dbReference type="InterPro" id="IPR020946">
    <property type="entry name" value="Flavin_mOase-like"/>
</dbReference>
<dbReference type="Pfam" id="PF13450">
    <property type="entry name" value="NAD_binding_8"/>
    <property type="match status" value="1"/>
</dbReference>